<proteinExistence type="predicted"/>
<evidence type="ECO:0000313" key="2">
    <source>
        <dbReference type="Proteomes" id="UP000287300"/>
    </source>
</evidence>
<evidence type="ECO:0000313" key="1">
    <source>
        <dbReference type="EMBL" id="GCD53986.1"/>
    </source>
</evidence>
<dbReference type="GeneID" id="66349988"/>
<dbReference type="Proteomes" id="UP000287300">
    <property type="component" value="Unassembled WGS sequence"/>
</dbReference>
<name>A0A401WXE1_ACEPA</name>
<gene>
    <name evidence="1" type="ORF">NBRC3188_2683</name>
</gene>
<dbReference type="EMBL" id="BDES01000073">
    <property type="protein sequence ID" value="GCD53986.1"/>
    <property type="molecule type" value="Genomic_DNA"/>
</dbReference>
<reference evidence="1 2" key="1">
    <citation type="submission" date="2016-06" db="EMBL/GenBank/DDBJ databases">
        <title>Acetobacter pasteurianus NBRC 3188 whole genome sequencing project.</title>
        <authorList>
            <person name="Matsutani M."/>
            <person name="Shiwa Y."/>
            <person name="Okamoto-Kainuma A."/>
            <person name="Ishikawa M."/>
            <person name="Koizumi Y."/>
            <person name="Yoshikawa H."/>
            <person name="Yakushi T."/>
            <person name="Matsushita K."/>
        </authorList>
    </citation>
    <scope>NUCLEOTIDE SEQUENCE [LARGE SCALE GENOMIC DNA]</scope>
    <source>
        <strain evidence="1 2">NBRC 3188</strain>
    </source>
</reference>
<protein>
    <submittedName>
        <fullName evidence="1">Uncharacterized protein</fullName>
    </submittedName>
</protein>
<organism evidence="1 2">
    <name type="scientific">Acetobacter pasteurianus NBRC 3188</name>
    <dbReference type="NCBI Taxonomy" id="1226663"/>
    <lineage>
        <taxon>Bacteria</taxon>
        <taxon>Pseudomonadati</taxon>
        <taxon>Pseudomonadota</taxon>
        <taxon>Alphaproteobacteria</taxon>
        <taxon>Acetobacterales</taxon>
        <taxon>Acetobacteraceae</taxon>
        <taxon>Acetobacter</taxon>
    </lineage>
</organism>
<comment type="caution">
    <text evidence="1">The sequence shown here is derived from an EMBL/GenBank/DDBJ whole genome shotgun (WGS) entry which is preliminary data.</text>
</comment>
<dbReference type="AlphaFoldDB" id="A0A401WXE1"/>
<accession>A0A401WXE1</accession>
<sequence>MIDQKSNGIPNTILDAINQFAPYKDDGVSISLPPLTIENASDRVSITLNGENLDITCDREGLTRAKNLASNDCPALSGCPTQIRVCLNHILQSCIHSLENTPDLPQKVSIRPTIELPGDPFS</sequence>
<dbReference type="RefSeq" id="WP_124296346.1">
    <property type="nucleotide sequence ID" value="NZ_BDES01000073.1"/>
</dbReference>